<feature type="domain" description="Fatty acid desaturase" evidence="14">
    <location>
        <begin position="89"/>
        <end position="289"/>
    </location>
</feature>
<keyword evidence="10 13" id="KW-0472">Membrane</keyword>
<evidence type="ECO:0000256" key="2">
    <source>
        <dbReference type="ARBA" id="ARBA00009295"/>
    </source>
</evidence>
<evidence type="ECO:0000259" key="14">
    <source>
        <dbReference type="Pfam" id="PF00487"/>
    </source>
</evidence>
<dbReference type="OrthoDB" id="10260134at2759"/>
<keyword evidence="8" id="KW-0408">Iron</keyword>
<evidence type="ECO:0000256" key="13">
    <source>
        <dbReference type="SAM" id="Phobius"/>
    </source>
</evidence>
<keyword evidence="5" id="KW-0276">Fatty acid metabolism</keyword>
<comment type="similarity">
    <text evidence="2 12">Belongs to the fatty acid desaturase type 1 family.</text>
</comment>
<protein>
    <submittedName>
        <fullName evidence="16">Acyl-CoA Delta(11) desaturase-like</fullName>
    </submittedName>
</protein>
<dbReference type="InterPro" id="IPR015876">
    <property type="entry name" value="Acyl-CoA_DS"/>
</dbReference>
<organism evidence="15 16">
    <name type="scientific">Temnothorax curvispinosus</name>
    <dbReference type="NCBI Taxonomy" id="300111"/>
    <lineage>
        <taxon>Eukaryota</taxon>
        <taxon>Metazoa</taxon>
        <taxon>Ecdysozoa</taxon>
        <taxon>Arthropoda</taxon>
        <taxon>Hexapoda</taxon>
        <taxon>Insecta</taxon>
        <taxon>Pterygota</taxon>
        <taxon>Neoptera</taxon>
        <taxon>Endopterygota</taxon>
        <taxon>Hymenoptera</taxon>
        <taxon>Apocrita</taxon>
        <taxon>Aculeata</taxon>
        <taxon>Formicoidea</taxon>
        <taxon>Formicidae</taxon>
        <taxon>Myrmicinae</taxon>
        <taxon>Temnothorax</taxon>
    </lineage>
</organism>
<keyword evidence="6 13" id="KW-1133">Transmembrane helix</keyword>
<sequence length="356" mass="41679">MAPNISSTMSKNFEKDFQKKESSATMKINTDNKNGTWNGTKIYTKTKGWFKTDLKWFNIISISLFHLYFVYACFTFKFLENLKTTAWIYIMNIMGGLGVTAGAHRLWTHRSYKAKWPLKIILVICYTSAGMNNLYEWVRDHRVHHKYTDTDADPHNSKRGFFFSHVGWLMMKKHPEVIQRGLEMDMNDILADPIAAFGYKYHSILKFIFAFLLPAMVPVYGWNETWYRAFVSQIILRYIFFLNCAWTVNSAAHIWGSKPYDAHMNPTQNRWVNIMTGGEGWHNYHHVFPWDYKASEFGSYFKYNITTLFIDLYAMIGWAYDLKQPSQELVKTIAMKKGDGSYPLWSAVPYSASKIE</sequence>
<keyword evidence="9" id="KW-0443">Lipid metabolism</keyword>
<dbReference type="AlphaFoldDB" id="A0A6J1PLX3"/>
<dbReference type="CDD" id="cd03505">
    <property type="entry name" value="Delta9-FADS-like"/>
    <property type="match status" value="1"/>
</dbReference>
<evidence type="ECO:0000256" key="10">
    <source>
        <dbReference type="ARBA" id="ARBA00023136"/>
    </source>
</evidence>
<dbReference type="RefSeq" id="XP_024870689.1">
    <property type="nucleotide sequence ID" value="XM_025014921.1"/>
</dbReference>
<dbReference type="Proteomes" id="UP000504618">
    <property type="component" value="Unplaced"/>
</dbReference>
<evidence type="ECO:0000256" key="9">
    <source>
        <dbReference type="ARBA" id="ARBA00023098"/>
    </source>
</evidence>
<keyword evidence="7 12" id="KW-0560">Oxidoreductase</keyword>
<evidence type="ECO:0000313" key="16">
    <source>
        <dbReference type="RefSeq" id="XP_024870689.1"/>
    </source>
</evidence>
<evidence type="ECO:0000256" key="5">
    <source>
        <dbReference type="ARBA" id="ARBA00022832"/>
    </source>
</evidence>
<comment type="subcellular location">
    <subcellularLocation>
        <location evidence="1">Membrane</location>
        <topology evidence="1">Multi-pass membrane protein</topology>
    </subcellularLocation>
</comment>
<feature type="transmembrane region" description="Helical" evidence="13">
    <location>
        <begin position="116"/>
        <end position="135"/>
    </location>
</feature>
<evidence type="ECO:0000256" key="1">
    <source>
        <dbReference type="ARBA" id="ARBA00004141"/>
    </source>
</evidence>
<dbReference type="PRINTS" id="PR00075">
    <property type="entry name" value="FACDDSATRASE"/>
</dbReference>
<feature type="transmembrane region" description="Helical" evidence="13">
    <location>
        <begin position="86"/>
        <end position="104"/>
    </location>
</feature>
<reference evidence="16" key="1">
    <citation type="submission" date="2025-08" db="UniProtKB">
        <authorList>
            <consortium name="RefSeq"/>
        </authorList>
    </citation>
    <scope>IDENTIFICATION</scope>
    <source>
        <tissue evidence="16">Whole body</tissue>
    </source>
</reference>
<name>A0A6J1PLX3_9HYME</name>
<proteinExistence type="inferred from homology"/>
<keyword evidence="15" id="KW-1185">Reference proteome</keyword>
<evidence type="ECO:0000256" key="3">
    <source>
        <dbReference type="ARBA" id="ARBA00022516"/>
    </source>
</evidence>
<dbReference type="GeneID" id="112453898"/>
<dbReference type="Pfam" id="PF00487">
    <property type="entry name" value="FA_desaturase"/>
    <property type="match status" value="1"/>
</dbReference>
<keyword evidence="3 12" id="KW-0444">Lipid biosynthesis</keyword>
<accession>A0A6J1PLX3</accession>
<dbReference type="GO" id="GO:0005789">
    <property type="term" value="C:endoplasmic reticulum membrane"/>
    <property type="evidence" value="ECO:0007669"/>
    <property type="project" value="TreeGrafter"/>
</dbReference>
<evidence type="ECO:0000313" key="15">
    <source>
        <dbReference type="Proteomes" id="UP000504618"/>
    </source>
</evidence>
<dbReference type="PANTHER" id="PTHR11351">
    <property type="entry name" value="ACYL-COA DESATURASE"/>
    <property type="match status" value="1"/>
</dbReference>
<dbReference type="GO" id="GO:0004768">
    <property type="term" value="F:stearoyl-CoA 9-desaturase activity"/>
    <property type="evidence" value="ECO:0007669"/>
    <property type="project" value="TreeGrafter"/>
</dbReference>
<comment type="cofactor">
    <cofactor evidence="12">
        <name>Fe(2+)</name>
        <dbReference type="ChEBI" id="CHEBI:29033"/>
    </cofactor>
</comment>
<dbReference type="PANTHER" id="PTHR11351:SF21">
    <property type="entry name" value="GH07782P"/>
    <property type="match status" value="1"/>
</dbReference>
<evidence type="ECO:0000256" key="6">
    <source>
        <dbReference type="ARBA" id="ARBA00022989"/>
    </source>
</evidence>
<evidence type="ECO:0000256" key="11">
    <source>
        <dbReference type="ARBA" id="ARBA00023160"/>
    </source>
</evidence>
<feature type="transmembrane region" description="Helical" evidence="13">
    <location>
        <begin position="234"/>
        <end position="255"/>
    </location>
</feature>
<gene>
    <name evidence="16" type="primary">LOC112453898</name>
</gene>
<evidence type="ECO:0000256" key="7">
    <source>
        <dbReference type="ARBA" id="ARBA00023002"/>
    </source>
</evidence>
<evidence type="ECO:0000256" key="12">
    <source>
        <dbReference type="RuleBase" id="RU000581"/>
    </source>
</evidence>
<feature type="transmembrane region" description="Helical" evidence="13">
    <location>
        <begin position="56"/>
        <end position="74"/>
    </location>
</feature>
<dbReference type="GO" id="GO:0006636">
    <property type="term" value="P:unsaturated fatty acid biosynthetic process"/>
    <property type="evidence" value="ECO:0007669"/>
    <property type="project" value="TreeGrafter"/>
</dbReference>
<dbReference type="GO" id="GO:0005506">
    <property type="term" value="F:iron ion binding"/>
    <property type="evidence" value="ECO:0007669"/>
    <property type="project" value="TreeGrafter"/>
</dbReference>
<feature type="transmembrane region" description="Helical" evidence="13">
    <location>
        <begin position="204"/>
        <end position="222"/>
    </location>
</feature>
<evidence type="ECO:0000256" key="4">
    <source>
        <dbReference type="ARBA" id="ARBA00022692"/>
    </source>
</evidence>
<dbReference type="InterPro" id="IPR005804">
    <property type="entry name" value="FA_desaturase_dom"/>
</dbReference>
<keyword evidence="4 12" id="KW-0812">Transmembrane</keyword>
<comment type="domain">
    <text evidence="12">The histidine box domains are involved in binding the catalytic metal ions.</text>
</comment>
<keyword evidence="11 12" id="KW-0275">Fatty acid biosynthesis</keyword>
<evidence type="ECO:0000256" key="8">
    <source>
        <dbReference type="ARBA" id="ARBA00023004"/>
    </source>
</evidence>